<reference evidence="2" key="1">
    <citation type="submission" date="2016-06" db="EMBL/GenBank/DDBJ databases">
        <title>Parallel loss of symbiosis genes in relatives of nitrogen-fixing non-legume Parasponia.</title>
        <authorList>
            <person name="Van Velzen R."/>
            <person name="Holmer R."/>
            <person name="Bu F."/>
            <person name="Rutten L."/>
            <person name="Van Zeijl A."/>
            <person name="Liu W."/>
            <person name="Santuari L."/>
            <person name="Cao Q."/>
            <person name="Sharma T."/>
            <person name="Shen D."/>
            <person name="Roswanjaya Y."/>
            <person name="Wardhani T."/>
            <person name="Kalhor M.S."/>
            <person name="Jansen J."/>
            <person name="Van den Hoogen J."/>
            <person name="Gungor B."/>
            <person name="Hartog M."/>
            <person name="Hontelez J."/>
            <person name="Verver J."/>
            <person name="Yang W.-C."/>
            <person name="Schijlen E."/>
            <person name="Repin R."/>
            <person name="Schilthuizen M."/>
            <person name="Schranz E."/>
            <person name="Heidstra R."/>
            <person name="Miyata K."/>
            <person name="Fedorova E."/>
            <person name="Kohlen W."/>
            <person name="Bisseling T."/>
            <person name="Smit S."/>
            <person name="Geurts R."/>
        </authorList>
    </citation>
    <scope>NUCLEOTIDE SEQUENCE [LARGE SCALE GENOMIC DNA]</scope>
    <source>
        <strain evidence="2">cv. RG33-2</strain>
    </source>
</reference>
<dbReference type="Proteomes" id="UP000237000">
    <property type="component" value="Unassembled WGS sequence"/>
</dbReference>
<dbReference type="EMBL" id="JXTC01000033">
    <property type="protein sequence ID" value="PON97292.1"/>
    <property type="molecule type" value="Genomic_DNA"/>
</dbReference>
<gene>
    <name evidence="1" type="ORF">TorRG33x02_070480</name>
</gene>
<accession>A0A2P5FHP5</accession>
<keyword evidence="2" id="KW-1185">Reference proteome</keyword>
<organism evidence="1 2">
    <name type="scientific">Trema orientale</name>
    <name type="common">Charcoal tree</name>
    <name type="synonym">Celtis orientalis</name>
    <dbReference type="NCBI Taxonomy" id="63057"/>
    <lineage>
        <taxon>Eukaryota</taxon>
        <taxon>Viridiplantae</taxon>
        <taxon>Streptophyta</taxon>
        <taxon>Embryophyta</taxon>
        <taxon>Tracheophyta</taxon>
        <taxon>Spermatophyta</taxon>
        <taxon>Magnoliopsida</taxon>
        <taxon>eudicotyledons</taxon>
        <taxon>Gunneridae</taxon>
        <taxon>Pentapetalae</taxon>
        <taxon>rosids</taxon>
        <taxon>fabids</taxon>
        <taxon>Rosales</taxon>
        <taxon>Cannabaceae</taxon>
        <taxon>Trema</taxon>
    </lineage>
</organism>
<comment type="caution">
    <text evidence="1">The sequence shown here is derived from an EMBL/GenBank/DDBJ whole genome shotgun (WGS) entry which is preliminary data.</text>
</comment>
<evidence type="ECO:0000313" key="2">
    <source>
        <dbReference type="Proteomes" id="UP000237000"/>
    </source>
</evidence>
<name>A0A2P5FHP5_TREOI</name>
<protein>
    <submittedName>
        <fullName evidence="1">Uncharacterized protein</fullName>
    </submittedName>
</protein>
<dbReference type="InParanoid" id="A0A2P5FHP5"/>
<sequence>MNSIASCGPADPVPKYCFPSNILVTLFIENPPNTSLRSMALPVWDRAQTSFTRCWASLARWAANESSRFVVRRCSMQILLIRFHCGPSQVHGGESSWPGGKHLVLPEKYLAYGVGIVGGDGVDATESKVDQRPIFVAQRGQVPMRKLAQLKKVANNRPSRWAWRKPSTSLTRILNGLSKVSTLKKRNLHKIEPEVSEKWFHGLVVRTLDSESSNPSSNLGGTCFFLLPLLSIFAVEVVSGSSFCQKFLQDY</sequence>
<evidence type="ECO:0000313" key="1">
    <source>
        <dbReference type="EMBL" id="PON97292.1"/>
    </source>
</evidence>
<proteinExistence type="predicted"/>
<dbReference type="OrthoDB" id="5920700at2759"/>
<dbReference type="AlphaFoldDB" id="A0A2P5FHP5"/>